<dbReference type="OMA" id="FNRIGSN"/>
<dbReference type="Proteomes" id="UP000220158">
    <property type="component" value="Chromosome 11"/>
</dbReference>
<protein>
    <submittedName>
        <fullName evidence="3">Uncharacterized protein</fullName>
    </submittedName>
</protein>
<reference evidence="3 4" key="1">
    <citation type="submission" date="2015-04" db="EMBL/GenBank/DDBJ databases">
        <authorList>
            <consortium name="Pathogen Informatics"/>
        </authorList>
    </citation>
    <scope>NUCLEOTIDE SEQUENCE [LARGE SCALE GENOMIC DNA]</scope>
    <source>
        <strain evidence="3 4">SGS1</strain>
    </source>
</reference>
<evidence type="ECO:0000256" key="2">
    <source>
        <dbReference type="SAM" id="MobiDB-lite"/>
    </source>
</evidence>
<proteinExistence type="predicted"/>
<dbReference type="RefSeq" id="XP_028533971.1">
    <property type="nucleotide sequence ID" value="XM_028677598.1"/>
</dbReference>
<name>A0A1J1H7T8_PLARL</name>
<gene>
    <name evidence="3" type="ORF">PRELSG_1131800</name>
</gene>
<organism evidence="3 4">
    <name type="scientific">Plasmodium relictum</name>
    <dbReference type="NCBI Taxonomy" id="85471"/>
    <lineage>
        <taxon>Eukaryota</taxon>
        <taxon>Sar</taxon>
        <taxon>Alveolata</taxon>
        <taxon>Apicomplexa</taxon>
        <taxon>Aconoidasida</taxon>
        <taxon>Haemosporida</taxon>
        <taxon>Plasmodiidae</taxon>
        <taxon>Plasmodium</taxon>
        <taxon>Plasmodium (Haemamoeba)</taxon>
    </lineage>
</organism>
<evidence type="ECO:0000313" key="3">
    <source>
        <dbReference type="EMBL" id="CRH00970.1"/>
    </source>
</evidence>
<keyword evidence="1" id="KW-0175">Coiled coil</keyword>
<feature type="region of interest" description="Disordered" evidence="2">
    <location>
        <begin position="46"/>
        <end position="81"/>
    </location>
</feature>
<feature type="compositionally biased region" description="Basic and acidic residues" evidence="2">
    <location>
        <begin position="68"/>
        <end position="81"/>
    </location>
</feature>
<dbReference type="KEGG" id="prel:PRELSG_1131800"/>
<feature type="compositionally biased region" description="Low complexity" evidence="2">
    <location>
        <begin position="46"/>
        <end position="67"/>
    </location>
</feature>
<sequence length="260" mass="30252">MEEAYAGSCVQSFFEPKVDFSICTNKSIKLFLKDLNNLNYPRNVIDNSNENNLNNSNNKNEQNNNDNKNQENKSISKDDDKNILNIDNKDALNSNNGEETNNDNNICTIEENINKILEENVSLLNGYSYFSRIGHNINLLHTELSSIKKDFLFLSKQTRVKVKKLKNIKKKNIIYKGLLEEVKEDRKRKELYEKLSIEIKKLDDVRKVQKKQKAEKYSIENFEKKIKNIESTISSNNNNVLKTIEQINEIISTNLQIDIK</sequence>
<dbReference type="VEuPathDB" id="PlasmoDB:PRELSG_1131800"/>
<keyword evidence="4" id="KW-1185">Reference proteome</keyword>
<evidence type="ECO:0000313" key="4">
    <source>
        <dbReference type="Proteomes" id="UP000220158"/>
    </source>
</evidence>
<evidence type="ECO:0000256" key="1">
    <source>
        <dbReference type="SAM" id="Coils"/>
    </source>
</evidence>
<accession>A0A1J1H7T8</accession>
<dbReference type="GeneID" id="39737097"/>
<feature type="coiled-coil region" evidence="1">
    <location>
        <begin position="192"/>
        <end position="239"/>
    </location>
</feature>
<dbReference type="AlphaFoldDB" id="A0A1J1H7T8"/>
<dbReference type="EMBL" id="LN835306">
    <property type="protein sequence ID" value="CRH00970.1"/>
    <property type="molecule type" value="Genomic_DNA"/>
</dbReference>
<dbReference type="OrthoDB" id="386653at2759"/>